<protein>
    <submittedName>
        <fullName evidence="9">Uncharacterized protein</fullName>
    </submittedName>
</protein>
<dbReference type="Gene3D" id="3.10.20.90">
    <property type="entry name" value="Phosphatidylinositol 3-kinase Catalytic Subunit, Chain A, domain 1"/>
    <property type="match status" value="2"/>
</dbReference>
<dbReference type="Pfam" id="PF21998">
    <property type="entry name" value="FERM_C1_MyoVII"/>
    <property type="match status" value="1"/>
</dbReference>
<comment type="caution">
    <text evidence="9">The sequence shown here is derived from an EMBL/GenBank/DDBJ whole genome shotgun (WGS) entry which is preliminary data.</text>
</comment>
<feature type="region of interest" description="Disordered" evidence="6">
    <location>
        <begin position="1"/>
        <end position="48"/>
    </location>
</feature>
<dbReference type="GO" id="GO:0003779">
    <property type="term" value="F:actin binding"/>
    <property type="evidence" value="ECO:0007669"/>
    <property type="project" value="UniProtKB-KW"/>
</dbReference>
<dbReference type="Pfam" id="PF00784">
    <property type="entry name" value="MyTH4"/>
    <property type="match status" value="1"/>
</dbReference>
<dbReference type="InterPro" id="IPR019749">
    <property type="entry name" value="Band_41_domain"/>
</dbReference>
<evidence type="ECO:0000259" key="7">
    <source>
        <dbReference type="PROSITE" id="PS50057"/>
    </source>
</evidence>
<proteinExistence type="inferred from homology"/>
<reference evidence="9 10" key="1">
    <citation type="submission" date="2024-11" db="EMBL/GenBank/DDBJ databases">
        <title>Chromosome-level genome assembly of the freshwater bivalve Anodonta woodiana.</title>
        <authorList>
            <person name="Chen X."/>
        </authorList>
    </citation>
    <scope>NUCLEOTIDE SEQUENCE [LARGE SCALE GENOMIC DNA]</scope>
    <source>
        <strain evidence="9">MN2024</strain>
        <tissue evidence="9">Gills</tissue>
    </source>
</reference>
<dbReference type="PANTHER" id="PTHR22692">
    <property type="entry name" value="MYOSIN VII, XV"/>
    <property type="match status" value="1"/>
</dbReference>
<dbReference type="InterPro" id="IPR011993">
    <property type="entry name" value="PH-like_dom_sf"/>
</dbReference>
<dbReference type="InterPro" id="IPR014352">
    <property type="entry name" value="FERM/acyl-CoA-bd_prot_sf"/>
</dbReference>
<feature type="compositionally biased region" description="Basic and acidic residues" evidence="6">
    <location>
        <begin position="111"/>
        <end position="131"/>
    </location>
</feature>
<evidence type="ECO:0000259" key="8">
    <source>
        <dbReference type="PROSITE" id="PS51016"/>
    </source>
</evidence>
<dbReference type="InterPro" id="IPR035963">
    <property type="entry name" value="FERM_2"/>
</dbReference>
<dbReference type="InterPro" id="IPR029071">
    <property type="entry name" value="Ubiquitin-like_domsf"/>
</dbReference>
<dbReference type="InterPro" id="IPR019748">
    <property type="entry name" value="FERM_central"/>
</dbReference>
<evidence type="ECO:0000256" key="3">
    <source>
        <dbReference type="ARBA" id="ARBA00022490"/>
    </source>
</evidence>
<dbReference type="Gene3D" id="2.30.30.40">
    <property type="entry name" value="SH3 Domains"/>
    <property type="match status" value="1"/>
</dbReference>
<dbReference type="Pfam" id="PF00373">
    <property type="entry name" value="FERM_M"/>
    <property type="match status" value="2"/>
</dbReference>
<feature type="domain" description="FERM" evidence="7">
    <location>
        <begin position="372"/>
        <end position="673"/>
    </location>
</feature>
<dbReference type="InterPro" id="IPR000857">
    <property type="entry name" value="MyTH4_dom"/>
</dbReference>
<dbReference type="Pfam" id="PF21989">
    <property type="entry name" value="RA_2"/>
    <property type="match status" value="1"/>
</dbReference>
<name>A0ABD3UD32_SINWO</name>
<gene>
    <name evidence="9" type="ORF">ACJMK2_017860</name>
</gene>
<evidence type="ECO:0000256" key="2">
    <source>
        <dbReference type="ARBA" id="ARBA00008314"/>
    </source>
</evidence>
<evidence type="ECO:0000256" key="1">
    <source>
        <dbReference type="ARBA" id="ARBA00004496"/>
    </source>
</evidence>
<dbReference type="InterPro" id="IPR038185">
    <property type="entry name" value="MyTH4_dom_sf"/>
</dbReference>
<dbReference type="Gene3D" id="1.25.40.530">
    <property type="entry name" value="MyTH4 domain"/>
    <property type="match status" value="1"/>
</dbReference>
<feature type="domain" description="FERM" evidence="7">
    <location>
        <begin position="817"/>
        <end position="1125"/>
    </location>
</feature>
<dbReference type="SUPFAM" id="SSF47031">
    <property type="entry name" value="Second domain of FERM"/>
    <property type="match status" value="2"/>
</dbReference>
<organism evidence="9 10">
    <name type="scientific">Sinanodonta woodiana</name>
    <name type="common">Chinese pond mussel</name>
    <name type="synonym">Anodonta woodiana</name>
    <dbReference type="NCBI Taxonomy" id="1069815"/>
    <lineage>
        <taxon>Eukaryota</taxon>
        <taxon>Metazoa</taxon>
        <taxon>Spiralia</taxon>
        <taxon>Lophotrochozoa</taxon>
        <taxon>Mollusca</taxon>
        <taxon>Bivalvia</taxon>
        <taxon>Autobranchia</taxon>
        <taxon>Heteroconchia</taxon>
        <taxon>Palaeoheterodonta</taxon>
        <taxon>Unionida</taxon>
        <taxon>Unionoidea</taxon>
        <taxon>Unionidae</taxon>
        <taxon>Unioninae</taxon>
        <taxon>Sinanodonta</taxon>
    </lineage>
</organism>
<accession>A0ABD3UD32</accession>
<dbReference type="PROSITE" id="PS50057">
    <property type="entry name" value="FERM_3"/>
    <property type="match status" value="2"/>
</dbReference>
<keyword evidence="5" id="KW-0009">Actin-binding</keyword>
<dbReference type="Proteomes" id="UP001634394">
    <property type="component" value="Unassembled WGS sequence"/>
</dbReference>
<evidence type="ECO:0000256" key="4">
    <source>
        <dbReference type="ARBA" id="ARBA00022737"/>
    </source>
</evidence>
<feature type="compositionally biased region" description="Basic and acidic residues" evidence="6">
    <location>
        <begin position="9"/>
        <end position="30"/>
    </location>
</feature>
<evidence type="ECO:0000313" key="9">
    <source>
        <dbReference type="EMBL" id="KAL3846912.1"/>
    </source>
</evidence>
<dbReference type="InterPro" id="IPR000299">
    <property type="entry name" value="FERM_domain"/>
</dbReference>
<dbReference type="SMART" id="SM00139">
    <property type="entry name" value="MyTH4"/>
    <property type="match status" value="1"/>
</dbReference>
<dbReference type="GO" id="GO:0005737">
    <property type="term" value="C:cytoplasm"/>
    <property type="evidence" value="ECO:0007669"/>
    <property type="project" value="UniProtKB-SubCell"/>
</dbReference>
<dbReference type="CDD" id="cd17092">
    <property type="entry name" value="FERM1_F1_Myosin-VII"/>
    <property type="match status" value="1"/>
</dbReference>
<comment type="similarity">
    <text evidence="2">Belongs to the TRAFAC class myosin-kinesin ATPase superfamily. Myosin family.</text>
</comment>
<dbReference type="SMART" id="SM00295">
    <property type="entry name" value="B41"/>
    <property type="match status" value="2"/>
</dbReference>
<dbReference type="GO" id="GO:0005524">
    <property type="term" value="F:ATP binding"/>
    <property type="evidence" value="ECO:0007669"/>
    <property type="project" value="UniProtKB-KW"/>
</dbReference>
<dbReference type="AlphaFoldDB" id="A0ABD3UD32"/>
<dbReference type="SUPFAM" id="SSF54236">
    <property type="entry name" value="Ubiquitin-like"/>
    <property type="match status" value="1"/>
</dbReference>
<comment type="subcellular location">
    <subcellularLocation>
        <location evidence="1">Cytoplasm</location>
    </subcellularLocation>
</comment>
<keyword evidence="3" id="KW-0963">Cytoplasm</keyword>
<evidence type="ECO:0000256" key="5">
    <source>
        <dbReference type="ARBA" id="ARBA00023203"/>
    </source>
</evidence>
<dbReference type="Gene3D" id="2.30.29.30">
    <property type="entry name" value="Pleckstrin-homology domain (PH domain)/Phosphotyrosine-binding domain (PTB)"/>
    <property type="match status" value="2"/>
</dbReference>
<feature type="region of interest" description="Disordered" evidence="6">
    <location>
        <begin position="93"/>
        <end position="136"/>
    </location>
</feature>
<dbReference type="PANTHER" id="PTHR22692:SF33">
    <property type="entry name" value="MYOSIN"/>
    <property type="match status" value="1"/>
</dbReference>
<feature type="domain" description="MyTH4" evidence="8">
    <location>
        <begin position="163"/>
        <end position="367"/>
    </location>
</feature>
<keyword evidence="4" id="KW-0677">Repeat</keyword>
<dbReference type="EMBL" id="JBJQND010000016">
    <property type="protein sequence ID" value="KAL3846912.1"/>
    <property type="molecule type" value="Genomic_DNA"/>
</dbReference>
<dbReference type="CDD" id="cd14473">
    <property type="entry name" value="FERM_B-lobe"/>
    <property type="match status" value="2"/>
</dbReference>
<dbReference type="PROSITE" id="PS51016">
    <property type="entry name" value="MYTH4"/>
    <property type="match status" value="1"/>
</dbReference>
<evidence type="ECO:0000256" key="6">
    <source>
        <dbReference type="SAM" id="MobiDB-lite"/>
    </source>
</evidence>
<dbReference type="Gene3D" id="1.20.80.10">
    <property type="match status" value="2"/>
</dbReference>
<feature type="region of interest" description="Disordered" evidence="6">
    <location>
        <begin position="56"/>
        <end position="75"/>
    </location>
</feature>
<keyword evidence="10" id="KW-1185">Reference proteome</keyword>
<dbReference type="InterPro" id="IPR041793">
    <property type="entry name" value="MyoVII_FERM_C1"/>
</dbReference>
<dbReference type="SUPFAM" id="SSF50729">
    <property type="entry name" value="PH domain-like"/>
    <property type="match status" value="1"/>
</dbReference>
<evidence type="ECO:0000313" key="10">
    <source>
        <dbReference type="Proteomes" id="UP001634394"/>
    </source>
</evidence>
<sequence>MTSWHARVRASDDKRSSVERRPSEEKRSSVDRTSFAAPTASGFGDDDESFNILIRRKTEKSETNRQVSEIMAPDFGKATFSKSTKAFDEIQTFQDEDEKRSSSISIDENQNPEHDDNSDRSTERSTEHSDEQSVSSVESFEASTGNWIKFAQTRFQVKSAFSYACSPLQQPLLPKTEKADILASLAAWVTILRIMGDLPEVDYGESFAVAGQLPPVVQRVKSNYHKKYSKKDIDDAYKAYTEMFKDPSAIDKNVPFLPDNRESMLEKVQFICALGIYRTDLRDELYCQVCKQLTNNPSKNSTVRGWVLLQMFAGSFVPSARFCPFFLQFLKDGLVEYAQRVERLLRRTFITGTRGQPPSWLEFQAAKNGKPILIPVIIMDGKRFLLETDSSSTVNELCSQLADKVALKERSGFSIYVSLNHRVACIGHGNHRVMDAVAECEQQTKSMGMRESSSNWRMYFRKEFFTPWFDPSDDEITTDLVYQQIMRGISVGEYKCDKEEVLVMMAAQRYYIEFSTNLEKTKIESFVKAWLPKKSQSEKEVSYWVEQLKSALEKDFVKEKPKIQSLKSDIVTFAMNKWYTMFSRFYDVSKLIGPDLSWNKVIVGVNCKGVHVLDDSESVKMHFSFVEISKVSKGRYLVTITTVQGDDYHMTSPHADDLFTLVTSFQMGLRRRSRFALVVQDASHFESAIGFGAAKGDLVKLDKPFEEYVEADVYQGTCMRTGKHGSLPKDVIYILPTADEPQANVLGMLAVQLRKEFPPVPMNIRFSLEEHTLQNYAKNNFRQSSDNKVTKLLSKASFKKEKKDPLWKFSKEPLKKPLLKRTVQREDLRGKVEVDASTRIVDIKKEVIEQLKLKGGDEYGLFFGLRDKVINANDREFVFDNIIHVQRYYVKNPESAASSVTNGSARDTIPAPPVLIFMKKLWTNATPGVEKIADVKFHFPQEQQNFLRGYHKISEQRIAEIACLLFRAKYGEEKQPLDHVVNVLPFLIPRTVVEKKTPDEWKKELQSHLEKVHFPNKDDGKVAFLKEMSKLDTYGSVFFEVKQRGSKNIPKTLTVAVNINGVFLIDPSTKSVLTTYGYDKIPNWAFDEHSFTLVVGENQNLTKIHFETNVSEGPNAMILAPSIVK</sequence>
<dbReference type="InterPro" id="IPR051567">
    <property type="entry name" value="Unconventional_Myosin_ATPase"/>
</dbReference>